<dbReference type="EMBL" id="JANPWB010000003">
    <property type="protein sequence ID" value="KAJ1196984.1"/>
    <property type="molecule type" value="Genomic_DNA"/>
</dbReference>
<evidence type="ECO:0000313" key="1">
    <source>
        <dbReference type="EMBL" id="KAJ1196984.1"/>
    </source>
</evidence>
<comment type="caution">
    <text evidence="1">The sequence shown here is derived from an EMBL/GenBank/DDBJ whole genome shotgun (WGS) entry which is preliminary data.</text>
</comment>
<reference evidence="1" key="1">
    <citation type="journal article" date="2022" name="bioRxiv">
        <title>Sequencing and chromosome-scale assembly of the giantPleurodeles waltlgenome.</title>
        <authorList>
            <person name="Brown T."/>
            <person name="Elewa A."/>
            <person name="Iarovenko S."/>
            <person name="Subramanian E."/>
            <person name="Araus A.J."/>
            <person name="Petzold A."/>
            <person name="Susuki M."/>
            <person name="Suzuki K.-i.T."/>
            <person name="Hayashi T."/>
            <person name="Toyoda A."/>
            <person name="Oliveira C."/>
            <person name="Osipova E."/>
            <person name="Leigh N.D."/>
            <person name="Simon A."/>
            <person name="Yun M.H."/>
        </authorList>
    </citation>
    <scope>NUCLEOTIDE SEQUENCE</scope>
    <source>
        <strain evidence="1">20211129_DDA</strain>
        <tissue evidence="1">Liver</tissue>
    </source>
</reference>
<sequence length="99" mass="10745">MKAPRDLPASDSGPLCGPDLSEWAVAGKICIRHVHEDDKLGDDLRAWSTTLSDLKEPRDLPASDSGPLCGPDLSEWAVAGEICIRHVRKDDKLGDDLRA</sequence>
<dbReference type="AlphaFoldDB" id="A0AAV7V655"/>
<name>A0AAV7V655_PLEWA</name>
<keyword evidence="2" id="KW-1185">Reference proteome</keyword>
<gene>
    <name evidence="1" type="ORF">NDU88_000847</name>
</gene>
<organism evidence="1 2">
    <name type="scientific">Pleurodeles waltl</name>
    <name type="common">Iberian ribbed newt</name>
    <dbReference type="NCBI Taxonomy" id="8319"/>
    <lineage>
        <taxon>Eukaryota</taxon>
        <taxon>Metazoa</taxon>
        <taxon>Chordata</taxon>
        <taxon>Craniata</taxon>
        <taxon>Vertebrata</taxon>
        <taxon>Euteleostomi</taxon>
        <taxon>Amphibia</taxon>
        <taxon>Batrachia</taxon>
        <taxon>Caudata</taxon>
        <taxon>Salamandroidea</taxon>
        <taxon>Salamandridae</taxon>
        <taxon>Pleurodelinae</taxon>
        <taxon>Pleurodeles</taxon>
    </lineage>
</organism>
<accession>A0AAV7V655</accession>
<proteinExistence type="predicted"/>
<dbReference type="Proteomes" id="UP001066276">
    <property type="component" value="Chromosome 2_1"/>
</dbReference>
<protein>
    <submittedName>
        <fullName evidence="1">Uncharacterized protein</fullName>
    </submittedName>
</protein>
<evidence type="ECO:0000313" key="2">
    <source>
        <dbReference type="Proteomes" id="UP001066276"/>
    </source>
</evidence>